<dbReference type="AlphaFoldDB" id="A0A250XLI2"/>
<gene>
    <name evidence="2" type="ORF">CEUSTIGMA_g11308.t1</name>
</gene>
<evidence type="ECO:0000313" key="3">
    <source>
        <dbReference type="Proteomes" id="UP000232323"/>
    </source>
</evidence>
<feature type="compositionally biased region" description="Polar residues" evidence="1">
    <location>
        <begin position="759"/>
        <end position="768"/>
    </location>
</feature>
<evidence type="ECO:0000313" key="2">
    <source>
        <dbReference type="EMBL" id="GAX83883.1"/>
    </source>
</evidence>
<dbReference type="OrthoDB" id="531745at2759"/>
<feature type="compositionally biased region" description="Polar residues" evidence="1">
    <location>
        <begin position="796"/>
        <end position="822"/>
    </location>
</feature>
<protein>
    <submittedName>
        <fullName evidence="2">Uncharacterized protein</fullName>
    </submittedName>
</protein>
<evidence type="ECO:0000256" key="1">
    <source>
        <dbReference type="SAM" id="MobiDB-lite"/>
    </source>
</evidence>
<reference evidence="2 3" key="1">
    <citation type="submission" date="2017-08" db="EMBL/GenBank/DDBJ databases">
        <title>Acidophilic green algal genome provides insights into adaptation to an acidic environment.</title>
        <authorList>
            <person name="Hirooka S."/>
            <person name="Hirose Y."/>
            <person name="Kanesaki Y."/>
            <person name="Higuchi S."/>
            <person name="Fujiwara T."/>
            <person name="Onuma R."/>
            <person name="Era A."/>
            <person name="Ohbayashi R."/>
            <person name="Uzuka A."/>
            <person name="Nozaki H."/>
            <person name="Yoshikawa H."/>
            <person name="Miyagishima S.Y."/>
        </authorList>
    </citation>
    <scope>NUCLEOTIDE SEQUENCE [LARGE SCALE GENOMIC DNA]</scope>
    <source>
        <strain evidence="2 3">NIES-2499</strain>
    </source>
</reference>
<name>A0A250XLI2_9CHLO</name>
<feature type="region of interest" description="Disordered" evidence="1">
    <location>
        <begin position="744"/>
        <end position="823"/>
    </location>
</feature>
<organism evidence="2 3">
    <name type="scientific">Chlamydomonas eustigma</name>
    <dbReference type="NCBI Taxonomy" id="1157962"/>
    <lineage>
        <taxon>Eukaryota</taxon>
        <taxon>Viridiplantae</taxon>
        <taxon>Chlorophyta</taxon>
        <taxon>core chlorophytes</taxon>
        <taxon>Chlorophyceae</taxon>
        <taxon>CS clade</taxon>
        <taxon>Chlamydomonadales</taxon>
        <taxon>Chlamydomonadaceae</taxon>
        <taxon>Chlamydomonas</taxon>
    </lineage>
</organism>
<comment type="caution">
    <text evidence="2">The sequence shown here is derived from an EMBL/GenBank/DDBJ whole genome shotgun (WGS) entry which is preliminary data.</text>
</comment>
<feature type="compositionally biased region" description="Low complexity" evidence="1">
    <location>
        <begin position="985"/>
        <end position="998"/>
    </location>
</feature>
<dbReference type="Proteomes" id="UP000232323">
    <property type="component" value="Unassembled WGS sequence"/>
</dbReference>
<dbReference type="EMBL" id="BEGY01000109">
    <property type="protein sequence ID" value="GAX83883.1"/>
    <property type="molecule type" value="Genomic_DNA"/>
</dbReference>
<proteinExistence type="predicted"/>
<sequence>MFEFFKSREEKGVLTPWIKSAIENGLLLSKPHLDTQKQAICALPHHQCGVSLAFLEKILRHSYEHIGDDYTTHSFVENVIISSTSKGKKCRFIDLIPREHIGNPSNYIVHAWQAPFLGMLEQLLYHLAPRGFVPSRAKKGAGTSASPAWSGPHLFVWIDFIAVNQHTSTHLDKLLMTKDVMARSCPKGIVLVVDDQQFALTRMWCLYEVWCCLKEGGSNKVNVFFPINTLIEDLLLFEATCQKIDLTRSETSWPDDKQQILAEAKSSPGLKMLNEAVREVLVLNGRVAIRWSSAGLPTKALYCMFLLKISELSLLQLFLQGIPGIVDGDKALSEIIPLLKGYLENEQDQLKEPVFVEVMMNSGFSKAESQSMFWESSGGLPLLSLDAFKGWWRKGEGHAASRKPAVLTMEALRENLSKFVLLLRHNDHFTEASQLEGIVREAEERGQLMISSNKSLPPSSKALPPPALSGDWQTVSDEISYKLHFKDFRAAAVLMHTFLMSNSKLLPQNPFTMVKPSQSLTVKDLSQGLPLHLGLFCYVLRTQPNAQHHCDHYMKLSNLFRDPEAIEKMLSVHKNGKSGGGISGVSRRASTLQSDVERMQMFRNVISLKYKDFRPLSSELISEAETVLASMAAGGKVNADVNGKHTSLSSQYLDKAGKMASFLDVRGSMEALPSYHVNEIKGAEAAKEMRNAFRRSSVTTVAKKGQDEEESSVLERLGPDAAAFYALMNADQQQKLSMANDLEGIGIPSAPRQGRRRNSMTSDPTEISTFEEARSRLRRVSIAVSTHEGQEDSEMSLPSSERSVGGKNNQQGHLQGESSSFVPSARDLGSCIIPSRAGRLGSMTNKSSARFKLGVQQGTNTTRSSFSSEYEGEEGDFTIMRSAASRPTLGAYINNEPQAQLNRIIQHGRRASQTIPTEVTFALEPSPSISSIPSSQFLASEAKLNSPTIGNPFSGDAPQLQGGSRAMSMRPNPSPFRRLSMRNGSSSSASQLSTSMDSLLTSQQQH</sequence>
<accession>A0A250XLI2</accession>
<keyword evidence="3" id="KW-1185">Reference proteome</keyword>
<feature type="region of interest" description="Disordered" evidence="1">
    <location>
        <begin position="948"/>
        <end position="1006"/>
    </location>
</feature>